<dbReference type="Proteomes" id="UP001431783">
    <property type="component" value="Unassembled WGS sequence"/>
</dbReference>
<protein>
    <submittedName>
        <fullName evidence="1">Uncharacterized protein</fullName>
    </submittedName>
</protein>
<accession>A0AAW1UN15</accession>
<dbReference type="EMBL" id="JARQZJ010000069">
    <property type="protein sequence ID" value="KAK9881387.1"/>
    <property type="molecule type" value="Genomic_DNA"/>
</dbReference>
<name>A0AAW1UN15_9CUCU</name>
<gene>
    <name evidence="1" type="ORF">WA026_016277</name>
</gene>
<organism evidence="1 2">
    <name type="scientific">Henosepilachna vigintioctopunctata</name>
    <dbReference type="NCBI Taxonomy" id="420089"/>
    <lineage>
        <taxon>Eukaryota</taxon>
        <taxon>Metazoa</taxon>
        <taxon>Ecdysozoa</taxon>
        <taxon>Arthropoda</taxon>
        <taxon>Hexapoda</taxon>
        <taxon>Insecta</taxon>
        <taxon>Pterygota</taxon>
        <taxon>Neoptera</taxon>
        <taxon>Endopterygota</taxon>
        <taxon>Coleoptera</taxon>
        <taxon>Polyphaga</taxon>
        <taxon>Cucujiformia</taxon>
        <taxon>Coccinelloidea</taxon>
        <taxon>Coccinellidae</taxon>
        <taxon>Epilachninae</taxon>
        <taxon>Epilachnini</taxon>
        <taxon>Henosepilachna</taxon>
    </lineage>
</organism>
<comment type="caution">
    <text evidence="1">The sequence shown here is derived from an EMBL/GenBank/DDBJ whole genome shotgun (WGS) entry which is preliminary data.</text>
</comment>
<sequence>MREKEDNCTLNILLLEQVKSKLTGEAQDVLLNSKCNRWGEIKKTLTQRFGDPRSEELLLHDLTTTFQNYNETYESFHEKIKQKLQTLLEHVSVREVNSDLKELFMNQNNIITHIGCIRVGRLRALSDIKGRFHRSTWCYESLIRSVK</sequence>
<reference evidence="1 2" key="1">
    <citation type="submission" date="2023-03" db="EMBL/GenBank/DDBJ databases">
        <title>Genome insight into feeding habits of ladybird beetles.</title>
        <authorList>
            <person name="Li H.-S."/>
            <person name="Huang Y.-H."/>
            <person name="Pang H."/>
        </authorList>
    </citation>
    <scope>NUCLEOTIDE SEQUENCE [LARGE SCALE GENOMIC DNA]</scope>
    <source>
        <strain evidence="1">SYSU_2023b</strain>
        <tissue evidence="1">Whole body</tissue>
    </source>
</reference>
<evidence type="ECO:0000313" key="2">
    <source>
        <dbReference type="Proteomes" id="UP001431783"/>
    </source>
</evidence>
<keyword evidence="2" id="KW-1185">Reference proteome</keyword>
<dbReference type="AlphaFoldDB" id="A0AAW1UN15"/>
<evidence type="ECO:0000313" key="1">
    <source>
        <dbReference type="EMBL" id="KAK9881387.1"/>
    </source>
</evidence>
<proteinExistence type="predicted"/>